<dbReference type="Gene3D" id="3.10.450.10">
    <property type="match status" value="1"/>
</dbReference>
<dbReference type="PANTHER" id="PTHR47364:SF2">
    <property type="entry name" value="CYSTEINE PROTEINASE INHIBITOR 5"/>
    <property type="match status" value="1"/>
</dbReference>
<protein>
    <recommendedName>
        <fullName evidence="3">Cystatin domain-containing protein</fullName>
    </recommendedName>
</protein>
<keyword evidence="1" id="KW-0646">Protease inhibitor</keyword>
<evidence type="ECO:0000313" key="5">
    <source>
        <dbReference type="Proteomes" id="UP000030748"/>
    </source>
</evidence>
<dbReference type="EMBL" id="KI632310">
    <property type="protein sequence ID" value="EYU19045.1"/>
    <property type="molecule type" value="Genomic_DNA"/>
</dbReference>
<dbReference type="PANTHER" id="PTHR47364">
    <property type="entry name" value="CYSTEINE PROTEINASE INHIBITOR 5"/>
    <property type="match status" value="1"/>
</dbReference>
<accession>A0A022PXV0</accession>
<dbReference type="InterPro" id="IPR046350">
    <property type="entry name" value="Cystatin_sf"/>
</dbReference>
<evidence type="ECO:0000259" key="3">
    <source>
        <dbReference type="SMART" id="SM00043"/>
    </source>
</evidence>
<evidence type="ECO:0000256" key="1">
    <source>
        <dbReference type="ARBA" id="ARBA00022690"/>
    </source>
</evidence>
<keyword evidence="2" id="KW-0789">Thiol protease inhibitor</keyword>
<dbReference type="Pfam" id="PF16845">
    <property type="entry name" value="SQAPI"/>
    <property type="match status" value="1"/>
</dbReference>
<dbReference type="InterPro" id="IPR000010">
    <property type="entry name" value="Cystatin_dom"/>
</dbReference>
<feature type="domain" description="Cystatin" evidence="3">
    <location>
        <begin position="1"/>
        <end position="75"/>
    </location>
</feature>
<evidence type="ECO:0000256" key="2">
    <source>
        <dbReference type="ARBA" id="ARBA00022704"/>
    </source>
</evidence>
<proteinExistence type="predicted"/>
<evidence type="ECO:0000313" key="4">
    <source>
        <dbReference type="EMBL" id="EYU19045.1"/>
    </source>
</evidence>
<organism evidence="4 5">
    <name type="scientific">Erythranthe guttata</name>
    <name type="common">Yellow monkey flower</name>
    <name type="synonym">Mimulus guttatus</name>
    <dbReference type="NCBI Taxonomy" id="4155"/>
    <lineage>
        <taxon>Eukaryota</taxon>
        <taxon>Viridiplantae</taxon>
        <taxon>Streptophyta</taxon>
        <taxon>Embryophyta</taxon>
        <taxon>Tracheophyta</taxon>
        <taxon>Spermatophyta</taxon>
        <taxon>Magnoliopsida</taxon>
        <taxon>eudicotyledons</taxon>
        <taxon>Gunneridae</taxon>
        <taxon>Pentapetalae</taxon>
        <taxon>asterids</taxon>
        <taxon>lamiids</taxon>
        <taxon>Lamiales</taxon>
        <taxon>Phrymaceae</taxon>
        <taxon>Erythranthe</taxon>
    </lineage>
</organism>
<reference evidence="4 5" key="1">
    <citation type="journal article" date="2013" name="Proc. Natl. Acad. Sci. U.S.A.">
        <title>Fine-scale variation in meiotic recombination in Mimulus inferred from population shotgun sequencing.</title>
        <authorList>
            <person name="Hellsten U."/>
            <person name="Wright K.M."/>
            <person name="Jenkins J."/>
            <person name="Shu S."/>
            <person name="Yuan Y."/>
            <person name="Wessler S.R."/>
            <person name="Schmutz J."/>
            <person name="Willis J.H."/>
            <person name="Rokhsar D.S."/>
        </authorList>
    </citation>
    <scope>NUCLEOTIDE SEQUENCE [LARGE SCALE GENOMIC DNA]</scope>
    <source>
        <strain evidence="5">cv. DUN x IM62</strain>
    </source>
</reference>
<dbReference type="STRING" id="4155.A0A022PXV0"/>
<gene>
    <name evidence="4" type="ORF">MIMGU_mgv1a022086mg</name>
</gene>
<keyword evidence="5" id="KW-1185">Reference proteome</keyword>
<dbReference type="SMART" id="SM00043">
    <property type="entry name" value="CY"/>
    <property type="match status" value="1"/>
</dbReference>
<dbReference type="SUPFAM" id="SSF54403">
    <property type="entry name" value="Cystatin/monellin"/>
    <property type="match status" value="1"/>
</dbReference>
<dbReference type="CDD" id="cd00042">
    <property type="entry name" value="CY"/>
    <property type="match status" value="1"/>
</dbReference>
<feature type="non-terminal residue" evidence="4">
    <location>
        <position position="77"/>
    </location>
</feature>
<name>A0A022PXV0_ERYGU</name>
<sequence>MVGGVWPIKDLKDPKVVSIAKFAVKEYNKQTNTTLHFVDVIKGKEHLVGGVIYHLVISAKDSNVAYPVKYETTVFEP</sequence>
<dbReference type="AlphaFoldDB" id="A0A022PXV0"/>
<dbReference type="Proteomes" id="UP000030748">
    <property type="component" value="Unassembled WGS sequence"/>
</dbReference>
<dbReference type="GO" id="GO:0004869">
    <property type="term" value="F:cysteine-type endopeptidase inhibitor activity"/>
    <property type="evidence" value="ECO:0007669"/>
    <property type="project" value="UniProtKB-KW"/>
</dbReference>